<dbReference type="PANTHER" id="PTHR11545">
    <property type="entry name" value="RIBOSOMAL PROTEIN L13"/>
    <property type="match status" value="1"/>
</dbReference>
<dbReference type="InterPro" id="IPR036899">
    <property type="entry name" value="Ribosomal_uL13_sf"/>
</dbReference>
<comment type="similarity">
    <text evidence="1 4">Belongs to the universal ribosomal protein uL13 family.</text>
</comment>
<name>A0A1F4VHY9_UNCKA</name>
<dbReference type="InterPro" id="IPR005823">
    <property type="entry name" value="Ribosomal_uL13_bac-type"/>
</dbReference>
<dbReference type="NCBIfam" id="TIGR01066">
    <property type="entry name" value="rplM_bact"/>
    <property type="match status" value="1"/>
</dbReference>
<organism evidence="5 6">
    <name type="scientific">candidate division WWE3 bacterium RIFCSPLOWO2_12_FULL_36_10</name>
    <dbReference type="NCBI Taxonomy" id="1802630"/>
    <lineage>
        <taxon>Bacteria</taxon>
        <taxon>Katanobacteria</taxon>
    </lineage>
</organism>
<keyword evidence="3 4" id="KW-0687">Ribonucleoprotein</keyword>
<dbReference type="GO" id="GO:0003729">
    <property type="term" value="F:mRNA binding"/>
    <property type="evidence" value="ECO:0007669"/>
    <property type="project" value="TreeGrafter"/>
</dbReference>
<dbReference type="SUPFAM" id="SSF52161">
    <property type="entry name" value="Ribosomal protein L13"/>
    <property type="match status" value="1"/>
</dbReference>
<dbReference type="EMBL" id="MEVN01000039">
    <property type="protein sequence ID" value="OGC56373.1"/>
    <property type="molecule type" value="Genomic_DNA"/>
</dbReference>
<dbReference type="InterPro" id="IPR005822">
    <property type="entry name" value="Ribosomal_uL13"/>
</dbReference>
<evidence type="ECO:0000256" key="3">
    <source>
        <dbReference type="ARBA" id="ARBA00023274"/>
    </source>
</evidence>
<reference evidence="5 6" key="1">
    <citation type="journal article" date="2016" name="Nat. Commun.">
        <title>Thousands of microbial genomes shed light on interconnected biogeochemical processes in an aquifer system.</title>
        <authorList>
            <person name="Anantharaman K."/>
            <person name="Brown C.T."/>
            <person name="Hug L.A."/>
            <person name="Sharon I."/>
            <person name="Castelle C.J."/>
            <person name="Probst A.J."/>
            <person name="Thomas B.C."/>
            <person name="Singh A."/>
            <person name="Wilkins M.J."/>
            <person name="Karaoz U."/>
            <person name="Brodie E.L."/>
            <person name="Williams K.H."/>
            <person name="Hubbard S.S."/>
            <person name="Banfield J.F."/>
        </authorList>
    </citation>
    <scope>NUCLEOTIDE SEQUENCE [LARGE SCALE GENOMIC DNA]</scope>
</reference>
<comment type="function">
    <text evidence="4">This protein is one of the early assembly proteins of the 50S ribosomal subunit, although it is not seen to bind rRNA by itself. It is important during the early stages of 50S assembly.</text>
</comment>
<evidence type="ECO:0000313" key="6">
    <source>
        <dbReference type="Proteomes" id="UP000177763"/>
    </source>
</evidence>
<dbReference type="HAMAP" id="MF_01366">
    <property type="entry name" value="Ribosomal_uL13"/>
    <property type="match status" value="1"/>
</dbReference>
<evidence type="ECO:0000256" key="4">
    <source>
        <dbReference type="HAMAP-Rule" id="MF_01366"/>
    </source>
</evidence>
<comment type="subunit">
    <text evidence="4">Part of the 50S ribosomal subunit.</text>
</comment>
<dbReference type="STRING" id="1802630.A3H26_00330"/>
<gene>
    <name evidence="4" type="primary">rplM</name>
    <name evidence="5" type="ORF">A3H26_00330</name>
</gene>
<keyword evidence="2 4" id="KW-0689">Ribosomal protein</keyword>
<dbReference type="GO" id="GO:0003735">
    <property type="term" value="F:structural constituent of ribosome"/>
    <property type="evidence" value="ECO:0007669"/>
    <property type="project" value="InterPro"/>
</dbReference>
<dbReference type="GO" id="GO:0022625">
    <property type="term" value="C:cytosolic large ribosomal subunit"/>
    <property type="evidence" value="ECO:0007669"/>
    <property type="project" value="TreeGrafter"/>
</dbReference>
<proteinExistence type="inferred from homology"/>
<protein>
    <recommendedName>
        <fullName evidence="4">Large ribosomal subunit protein uL13</fullName>
    </recommendedName>
</protein>
<evidence type="ECO:0000256" key="2">
    <source>
        <dbReference type="ARBA" id="ARBA00022980"/>
    </source>
</evidence>
<dbReference type="PIRSF" id="PIRSF002181">
    <property type="entry name" value="Ribosomal_L13"/>
    <property type="match status" value="1"/>
</dbReference>
<dbReference type="Gene3D" id="3.90.1180.10">
    <property type="entry name" value="Ribosomal protein L13"/>
    <property type="match status" value="1"/>
</dbReference>
<dbReference type="GO" id="GO:0006412">
    <property type="term" value="P:translation"/>
    <property type="evidence" value="ECO:0007669"/>
    <property type="project" value="UniProtKB-UniRule"/>
</dbReference>
<dbReference type="Pfam" id="PF00572">
    <property type="entry name" value="Ribosomal_L13"/>
    <property type="match status" value="1"/>
</dbReference>
<evidence type="ECO:0000313" key="5">
    <source>
        <dbReference type="EMBL" id="OGC56373.1"/>
    </source>
</evidence>
<accession>A0A1F4VHY9</accession>
<evidence type="ECO:0000256" key="1">
    <source>
        <dbReference type="ARBA" id="ARBA00006227"/>
    </source>
</evidence>
<dbReference type="Proteomes" id="UP000177763">
    <property type="component" value="Unassembled WGS sequence"/>
</dbReference>
<dbReference type="GO" id="GO:0017148">
    <property type="term" value="P:negative regulation of translation"/>
    <property type="evidence" value="ECO:0007669"/>
    <property type="project" value="TreeGrafter"/>
</dbReference>
<dbReference type="PANTHER" id="PTHR11545:SF2">
    <property type="entry name" value="LARGE RIBOSOMAL SUBUNIT PROTEIN UL13M"/>
    <property type="match status" value="1"/>
</dbReference>
<sequence length="139" mass="15652">MNKTFAPKKSENINKDWYLIDAKNKILGKVAVDVAKKLMGKDKSTYTRNMNVGDCVVVVNAEKVAVTGKKLEDKIYYRHTGYPGGLRSATLGEVMAKYPDRAIRQAVKGMLPKNKLQKVRLANLYIYKGIEHPHMGQVK</sequence>
<comment type="caution">
    <text evidence="5">The sequence shown here is derived from an EMBL/GenBank/DDBJ whole genome shotgun (WGS) entry which is preliminary data.</text>
</comment>
<dbReference type="CDD" id="cd00392">
    <property type="entry name" value="Ribosomal_L13"/>
    <property type="match status" value="1"/>
</dbReference>
<dbReference type="AlphaFoldDB" id="A0A1F4VHY9"/>